<dbReference type="UniPathway" id="UPA00219"/>
<keyword evidence="19" id="KW-1185">Reference proteome</keyword>
<evidence type="ECO:0000313" key="20">
    <source>
        <dbReference type="Proteomes" id="UP000570010"/>
    </source>
</evidence>
<dbReference type="Pfam" id="PF07943">
    <property type="entry name" value="PBP5_C"/>
    <property type="match status" value="1"/>
</dbReference>
<dbReference type="SUPFAM" id="SSF56601">
    <property type="entry name" value="beta-lactamase/transpeptidase-like"/>
    <property type="match status" value="1"/>
</dbReference>
<dbReference type="Pfam" id="PF00768">
    <property type="entry name" value="Peptidase_S11"/>
    <property type="match status" value="1"/>
</dbReference>
<dbReference type="SUPFAM" id="SSF69189">
    <property type="entry name" value="Penicillin-binding protein associated domain"/>
    <property type="match status" value="1"/>
</dbReference>
<dbReference type="GO" id="GO:0071555">
    <property type="term" value="P:cell wall organization"/>
    <property type="evidence" value="ECO:0007669"/>
    <property type="project" value="UniProtKB-KW"/>
</dbReference>
<gene>
    <name evidence="18" type="ORF">G4D64_10555</name>
    <name evidence="17" type="ORF">H1Z61_11160</name>
</gene>
<dbReference type="InterPro" id="IPR012907">
    <property type="entry name" value="Peptidase_S11_C"/>
</dbReference>
<dbReference type="Gene3D" id="3.40.710.10">
    <property type="entry name" value="DD-peptidase/beta-lactamase superfamily"/>
    <property type="match status" value="1"/>
</dbReference>
<evidence type="ECO:0000313" key="19">
    <source>
        <dbReference type="Proteomes" id="UP000472971"/>
    </source>
</evidence>
<keyword evidence="5 18" id="KW-0121">Carboxypeptidase</keyword>
<dbReference type="Gene3D" id="2.60.410.10">
    <property type="entry name" value="D-Ala-D-Ala carboxypeptidase, C-terminal domain"/>
    <property type="match status" value="1"/>
</dbReference>
<dbReference type="GO" id="GO:0009252">
    <property type="term" value="P:peptidoglycan biosynthetic process"/>
    <property type="evidence" value="ECO:0007669"/>
    <property type="project" value="UniProtKB-UniPathway"/>
</dbReference>
<comment type="caution">
    <text evidence="18">The sequence shown here is derived from an EMBL/GenBank/DDBJ whole genome shotgun (WGS) entry which is preliminary data.</text>
</comment>
<comment type="catalytic activity">
    <reaction evidence="12">
        <text>Preferential cleavage: (Ac)2-L-Lys-D-Ala-|-D-Ala. Also transpeptidation of peptidyl-alanyl moieties that are N-acyl substituents of D-alanine.</text>
        <dbReference type="EC" id="3.4.16.4"/>
    </reaction>
</comment>
<dbReference type="InterPro" id="IPR001967">
    <property type="entry name" value="Peptidase_S11_N"/>
</dbReference>
<feature type="domain" description="Peptidase S11 D-Ala-D-Ala carboxypeptidase A C-terminal" evidence="16">
    <location>
        <begin position="290"/>
        <end position="401"/>
    </location>
</feature>
<evidence type="ECO:0000256" key="13">
    <source>
        <dbReference type="PIRSR" id="PIRSR618044-1"/>
    </source>
</evidence>
<dbReference type="SMART" id="SM00936">
    <property type="entry name" value="PBP5_C"/>
    <property type="match status" value="1"/>
</dbReference>
<evidence type="ECO:0000256" key="6">
    <source>
        <dbReference type="ARBA" id="ARBA00022670"/>
    </source>
</evidence>
<dbReference type="EMBL" id="JAAIWN010000023">
    <property type="protein sequence ID" value="NEY81930.1"/>
    <property type="molecule type" value="Genomic_DNA"/>
</dbReference>
<evidence type="ECO:0000256" key="9">
    <source>
        <dbReference type="ARBA" id="ARBA00022960"/>
    </source>
</evidence>
<dbReference type="EMBL" id="JACEIO010000025">
    <property type="protein sequence ID" value="MBA4537673.1"/>
    <property type="molecule type" value="Genomic_DNA"/>
</dbReference>
<keyword evidence="11" id="KW-0961">Cell wall biogenesis/degradation</keyword>
<protein>
    <recommendedName>
        <fullName evidence="4">serine-type D-Ala-D-Ala carboxypeptidase</fullName>
        <ecNumber evidence="4">3.4.16.4</ecNumber>
    </recommendedName>
</protein>
<sequence length="431" mass="47891">MVLFLIFTIVFSTSPQYIKAETDSLGIEAEGAILLDAETGKILYEKNADAVIGVASMSKMMTEYLVLEAINEGKIKWDQEVIINEYIHQLSAAPELSNIGLTQGEKYTVKELYQAMAIHSGNAATVALAELISGTEKNFVKLMNKKGEELGLGEFKFVNSSGLNNRSLLGKHPAGEPDEENVMSAKATAKLAFCLLRDFPEVLETAKMPKLKFKDGREYANFNWMLPGLVFHYEGVDGLKTGSTDFAGFGFTSTAERDGQRFITVVMKANSKEQRFTETRKLLDYGFSNFSKEEILPKNYVIKGNKTIPVIKGKEDKVKIHTKKAVNLVVNDGEKENYTYQLVIDEKKLNKNGELTAPVKKGDKIGYLIIEPKDGEQLSFLMDEGSNAIKVDVVAAETVEKANWFVLTMRGIGSFFGELWDSISSTVKGWF</sequence>
<evidence type="ECO:0000256" key="5">
    <source>
        <dbReference type="ARBA" id="ARBA00022645"/>
    </source>
</evidence>
<evidence type="ECO:0000256" key="1">
    <source>
        <dbReference type="ARBA" id="ARBA00003217"/>
    </source>
</evidence>
<evidence type="ECO:0000259" key="16">
    <source>
        <dbReference type="SMART" id="SM00936"/>
    </source>
</evidence>
<evidence type="ECO:0000256" key="14">
    <source>
        <dbReference type="PIRSR" id="PIRSR618044-2"/>
    </source>
</evidence>
<dbReference type="InterPro" id="IPR015956">
    <property type="entry name" value="Peniciliin-bd_prot_C_sf"/>
</dbReference>
<dbReference type="PRINTS" id="PR00725">
    <property type="entry name" value="DADACBPTASE1"/>
</dbReference>
<comment type="function">
    <text evidence="1">Removes C-terminal D-alanyl residues from sugar-peptide cell wall precursors.</text>
</comment>
<dbReference type="Proteomes" id="UP000472971">
    <property type="component" value="Unassembled WGS sequence"/>
</dbReference>
<dbReference type="AlphaFoldDB" id="A0A6B3VUH9"/>
<evidence type="ECO:0000256" key="2">
    <source>
        <dbReference type="ARBA" id="ARBA00004752"/>
    </source>
</evidence>
<name>A0A6B3VUH9_9BACI</name>
<dbReference type="PANTHER" id="PTHR21581">
    <property type="entry name" value="D-ALANYL-D-ALANINE CARBOXYPEPTIDASE"/>
    <property type="match status" value="1"/>
</dbReference>
<evidence type="ECO:0000256" key="11">
    <source>
        <dbReference type="ARBA" id="ARBA00023316"/>
    </source>
</evidence>
<reference evidence="18 19" key="1">
    <citation type="submission" date="2020-02" db="EMBL/GenBank/DDBJ databases">
        <title>Bacillus aquiflavi sp. nov., isolated from yellow water of strong flavor Chinese baijiu in Yibin region of China.</title>
        <authorList>
            <person name="Xie J."/>
        </authorList>
    </citation>
    <scope>NUCLEOTIDE SEQUENCE [LARGE SCALE GENOMIC DNA]</scope>
    <source>
        <strain evidence="18 19">3H-10</strain>
    </source>
</reference>
<feature type="active site" description="Proton acceptor" evidence="13">
    <location>
        <position position="59"/>
    </location>
</feature>
<evidence type="ECO:0000256" key="8">
    <source>
        <dbReference type="ARBA" id="ARBA00022801"/>
    </source>
</evidence>
<feature type="binding site" evidence="14">
    <location>
        <position position="240"/>
    </location>
    <ligand>
        <name>substrate</name>
    </ligand>
</feature>
<dbReference type="InterPro" id="IPR037167">
    <property type="entry name" value="Peptidase_S11_C_sf"/>
</dbReference>
<proteinExistence type="inferred from homology"/>
<evidence type="ECO:0000256" key="3">
    <source>
        <dbReference type="ARBA" id="ARBA00007164"/>
    </source>
</evidence>
<dbReference type="EC" id="3.4.16.4" evidence="4"/>
<evidence type="ECO:0000256" key="12">
    <source>
        <dbReference type="ARBA" id="ARBA00034000"/>
    </source>
</evidence>
<dbReference type="GO" id="GO:0006508">
    <property type="term" value="P:proteolysis"/>
    <property type="evidence" value="ECO:0007669"/>
    <property type="project" value="UniProtKB-KW"/>
</dbReference>
<evidence type="ECO:0000313" key="18">
    <source>
        <dbReference type="EMBL" id="NEY81930.1"/>
    </source>
</evidence>
<dbReference type="GO" id="GO:0008360">
    <property type="term" value="P:regulation of cell shape"/>
    <property type="evidence" value="ECO:0007669"/>
    <property type="project" value="UniProtKB-KW"/>
</dbReference>
<keyword evidence="10" id="KW-0573">Peptidoglycan synthesis</keyword>
<evidence type="ECO:0000256" key="4">
    <source>
        <dbReference type="ARBA" id="ARBA00012448"/>
    </source>
</evidence>
<organism evidence="18 19">
    <name type="scientific">Bacillus aquiflavi</name>
    <dbReference type="NCBI Taxonomy" id="2672567"/>
    <lineage>
        <taxon>Bacteria</taxon>
        <taxon>Bacillati</taxon>
        <taxon>Bacillota</taxon>
        <taxon>Bacilli</taxon>
        <taxon>Bacillales</taxon>
        <taxon>Bacillaceae</taxon>
        <taxon>Bacillus</taxon>
    </lineage>
</organism>
<dbReference type="InterPro" id="IPR018044">
    <property type="entry name" value="Peptidase_S11"/>
</dbReference>
<keyword evidence="6" id="KW-0645">Protease</keyword>
<evidence type="ECO:0000313" key="17">
    <source>
        <dbReference type="EMBL" id="MBA4537673.1"/>
    </source>
</evidence>
<dbReference type="Proteomes" id="UP000570010">
    <property type="component" value="Unassembled WGS sequence"/>
</dbReference>
<dbReference type="GO" id="GO:0009002">
    <property type="term" value="F:serine-type D-Ala-D-Ala carboxypeptidase activity"/>
    <property type="evidence" value="ECO:0007669"/>
    <property type="project" value="UniProtKB-EC"/>
</dbReference>
<keyword evidence="7" id="KW-0732">Signal</keyword>
<dbReference type="InterPro" id="IPR012338">
    <property type="entry name" value="Beta-lactam/transpept-like"/>
</dbReference>
<evidence type="ECO:0000256" key="15">
    <source>
        <dbReference type="RuleBase" id="RU004016"/>
    </source>
</evidence>
<accession>A0A6B3VUH9</accession>
<comment type="similarity">
    <text evidence="3 15">Belongs to the peptidase S11 family.</text>
</comment>
<dbReference type="PANTHER" id="PTHR21581:SF11">
    <property type="entry name" value="D-ALANYL-D-ALANINE CARBOXYPEPTIDASE DACA"/>
    <property type="match status" value="1"/>
</dbReference>
<feature type="active site" evidence="13">
    <location>
        <position position="120"/>
    </location>
</feature>
<evidence type="ECO:0000256" key="10">
    <source>
        <dbReference type="ARBA" id="ARBA00022984"/>
    </source>
</evidence>
<reference evidence="17 20" key="2">
    <citation type="submission" date="2020-07" db="EMBL/GenBank/DDBJ databases">
        <authorList>
            <person name="Feng H."/>
        </authorList>
    </citation>
    <scope>NUCLEOTIDE SEQUENCE [LARGE SCALE GENOMIC DNA]</scope>
    <source>
        <strain evidence="17">S-12</strain>
        <strain evidence="20">s-12</strain>
    </source>
</reference>
<keyword evidence="9" id="KW-0133">Cell shape</keyword>
<feature type="active site" description="Acyl-ester intermediate" evidence="13">
    <location>
        <position position="56"/>
    </location>
</feature>
<comment type="pathway">
    <text evidence="2">Cell wall biogenesis; peptidoglycan biosynthesis.</text>
</comment>
<keyword evidence="8" id="KW-0378">Hydrolase</keyword>
<evidence type="ECO:0000256" key="7">
    <source>
        <dbReference type="ARBA" id="ARBA00022729"/>
    </source>
</evidence>